<reference evidence="1 2" key="1">
    <citation type="submission" date="2017-10" db="EMBL/GenBank/DDBJ databases">
        <title>Complete Genome Sequence of Faecalibacterium prausnitzii isolated from the gut of healthy adult Indian.</title>
        <authorList>
            <person name="Bag S."/>
            <person name="Ghosh T.S."/>
            <person name="Das B."/>
        </authorList>
    </citation>
    <scope>NUCLEOTIDE SEQUENCE [LARGE SCALE GENOMIC DNA]</scope>
    <source>
        <strain evidence="1 2">Indica</strain>
    </source>
</reference>
<accession>A0A291T9T8</accession>
<organism evidence="1 2">
    <name type="scientific">Faecalibacterium prausnitzii</name>
    <dbReference type="NCBI Taxonomy" id="853"/>
    <lineage>
        <taxon>Bacteria</taxon>
        <taxon>Bacillati</taxon>
        <taxon>Bacillota</taxon>
        <taxon>Clostridia</taxon>
        <taxon>Eubacteriales</taxon>
        <taxon>Oscillospiraceae</taxon>
        <taxon>Faecalibacterium</taxon>
    </lineage>
</organism>
<protein>
    <submittedName>
        <fullName evidence="1">Uncharacterized protein</fullName>
    </submittedName>
</protein>
<dbReference type="AlphaFoldDB" id="A0A291T9T8"/>
<evidence type="ECO:0000313" key="1">
    <source>
        <dbReference type="EMBL" id="ATL89886.1"/>
    </source>
</evidence>
<gene>
    <name evidence="1" type="ORF">CRH10_06055</name>
</gene>
<evidence type="ECO:0000313" key="2">
    <source>
        <dbReference type="Proteomes" id="UP000223709"/>
    </source>
</evidence>
<name>A0A291T9T8_9FIRM</name>
<dbReference type="RefSeq" id="WP_098923442.1">
    <property type="nucleotide sequence ID" value="NZ_CP023819.1"/>
</dbReference>
<sequence>MAKKKKLTKAERKEARLRKGKQWLLTYTGSPKKMNKHYRERFHVDAVTAAKDLQELGVNYTQEQLDQIKQAEEQRLRQRRMEREAKERERLGELYEDCDGRFAFIAGYTDGGAPYGVMWEEVGIDPGLPFEEKVKLYHMQMLGL</sequence>
<dbReference type="Proteomes" id="UP000223709">
    <property type="component" value="Chromosome"/>
</dbReference>
<dbReference type="EMBL" id="CP023819">
    <property type="protein sequence ID" value="ATL89886.1"/>
    <property type="molecule type" value="Genomic_DNA"/>
</dbReference>
<proteinExistence type="predicted"/>